<dbReference type="InterPro" id="IPR051709">
    <property type="entry name" value="Ub-ligase/GTPase-reg"/>
</dbReference>
<feature type="signal peptide" evidence="2">
    <location>
        <begin position="1"/>
        <end position="34"/>
    </location>
</feature>
<keyword evidence="1" id="KW-0677">Repeat</keyword>
<protein>
    <submittedName>
        <fullName evidence="3">Alpha-tubulin suppressor</fullName>
    </submittedName>
</protein>
<dbReference type="GO" id="GO:0061630">
    <property type="term" value="F:ubiquitin protein ligase activity"/>
    <property type="evidence" value="ECO:0007669"/>
    <property type="project" value="TreeGrafter"/>
</dbReference>
<evidence type="ECO:0000256" key="1">
    <source>
        <dbReference type="ARBA" id="ARBA00022737"/>
    </source>
</evidence>
<evidence type="ECO:0000313" key="3">
    <source>
        <dbReference type="EMBL" id="SFO80928.1"/>
    </source>
</evidence>
<evidence type="ECO:0000313" key="4">
    <source>
        <dbReference type="Proteomes" id="UP000198727"/>
    </source>
</evidence>
<dbReference type="EMBL" id="FOWW01000001">
    <property type="protein sequence ID" value="SFO80928.1"/>
    <property type="molecule type" value="Genomic_DNA"/>
</dbReference>
<dbReference type="InterPro" id="IPR000408">
    <property type="entry name" value="Reg_chr_condens"/>
</dbReference>
<proteinExistence type="predicted"/>
<evidence type="ECO:0000256" key="2">
    <source>
        <dbReference type="SAM" id="SignalP"/>
    </source>
</evidence>
<gene>
    <name evidence="3" type="ORF">SAMN05421810_10122</name>
</gene>
<name>A0A1I5K7I0_9PSEU</name>
<dbReference type="Pfam" id="PF13540">
    <property type="entry name" value="RCC1_2"/>
    <property type="match status" value="1"/>
</dbReference>
<dbReference type="InterPro" id="IPR009091">
    <property type="entry name" value="RCC1/BLIP-II"/>
</dbReference>
<dbReference type="Gene3D" id="2.130.10.30">
    <property type="entry name" value="Regulator of chromosome condensation 1/beta-lactamase-inhibitor protein II"/>
    <property type="match status" value="2"/>
</dbReference>
<reference evidence="4" key="1">
    <citation type="submission" date="2016-10" db="EMBL/GenBank/DDBJ databases">
        <authorList>
            <person name="Varghese N."/>
            <person name="Submissions S."/>
        </authorList>
    </citation>
    <scope>NUCLEOTIDE SEQUENCE [LARGE SCALE GENOMIC DNA]</scope>
    <source>
        <strain evidence="4">CGMCC 4.5579</strain>
    </source>
</reference>
<feature type="chain" id="PRO_5011779577" evidence="2">
    <location>
        <begin position="35"/>
        <end position="330"/>
    </location>
</feature>
<dbReference type="OrthoDB" id="9796385at2"/>
<organism evidence="3 4">
    <name type="scientific">Amycolatopsis arida</name>
    <dbReference type="NCBI Taxonomy" id="587909"/>
    <lineage>
        <taxon>Bacteria</taxon>
        <taxon>Bacillati</taxon>
        <taxon>Actinomycetota</taxon>
        <taxon>Actinomycetes</taxon>
        <taxon>Pseudonocardiales</taxon>
        <taxon>Pseudonocardiaceae</taxon>
        <taxon>Amycolatopsis</taxon>
    </lineage>
</organism>
<keyword evidence="4" id="KW-1185">Reference proteome</keyword>
<dbReference type="STRING" id="587909.SAMN05421810_10122"/>
<keyword evidence="2" id="KW-0732">Signal</keyword>
<sequence>MPREIARRRARRLLARAPMVVPVLALLVATSAAAAQQGPYRGEPTPVAPVDAPGVPGRMMVWNDPRDIFVPPELRSGVVAVDAGALHSVGLKADGSVHVGQHQTFRTDLYGEKTVPAEVRGATAVTAGWGHALAVVDGGVVAWGNNWFGQTDVPVQARSGVVAVSSFGFHSLALRADGSVVSWGSRDDVPPAARSGVSAIAAGGDYNLALKGGGVIAWGNNDHGQTDVPPAARSGVVAISAGWNTSVALTAEGRVLAWGNDEFGRATPPPTVSSGIVAIDAGWVHNVALTHEGRVIGWGYAAGNNLAFPPAWSSGVSAIAAHERFTVVLK</sequence>
<dbReference type="PANTHER" id="PTHR45622:SF60">
    <property type="entry name" value="UBIQUITIN-PROTEIN LIGASE E3A"/>
    <property type="match status" value="1"/>
</dbReference>
<dbReference type="AlphaFoldDB" id="A0A1I5K7I0"/>
<dbReference type="Proteomes" id="UP000198727">
    <property type="component" value="Unassembled WGS sequence"/>
</dbReference>
<dbReference type="RefSeq" id="WP_092526027.1">
    <property type="nucleotide sequence ID" value="NZ_FOWW01000001.1"/>
</dbReference>
<dbReference type="PROSITE" id="PS50012">
    <property type="entry name" value="RCC1_3"/>
    <property type="match status" value="3"/>
</dbReference>
<dbReference type="PANTHER" id="PTHR45622">
    <property type="entry name" value="UBIQUITIN-PROTEIN LIGASE E3A-RELATED"/>
    <property type="match status" value="1"/>
</dbReference>
<dbReference type="SUPFAM" id="SSF50985">
    <property type="entry name" value="RCC1/BLIP-II"/>
    <property type="match status" value="1"/>
</dbReference>
<accession>A0A1I5K7I0</accession>